<evidence type="ECO:0000313" key="9">
    <source>
        <dbReference type="Proteomes" id="UP001596060"/>
    </source>
</evidence>
<feature type="transmembrane region" description="Helical" evidence="7">
    <location>
        <begin position="187"/>
        <end position="205"/>
    </location>
</feature>
<evidence type="ECO:0000256" key="1">
    <source>
        <dbReference type="ARBA" id="ARBA00007150"/>
    </source>
</evidence>
<comment type="catalytic activity">
    <reaction evidence="7">
        <text>L-cysteinyl-[prolipoprotein] + a 1,2-diacyl-sn-glycero-3-phospho-(1'-sn-glycerol) = an S-1,2-diacyl-sn-glyceryl-L-cysteinyl-[prolipoprotein] + sn-glycerol 1-phosphate + H(+)</text>
        <dbReference type="Rhea" id="RHEA:56712"/>
        <dbReference type="Rhea" id="RHEA-COMP:14679"/>
        <dbReference type="Rhea" id="RHEA-COMP:14680"/>
        <dbReference type="ChEBI" id="CHEBI:15378"/>
        <dbReference type="ChEBI" id="CHEBI:29950"/>
        <dbReference type="ChEBI" id="CHEBI:57685"/>
        <dbReference type="ChEBI" id="CHEBI:64716"/>
        <dbReference type="ChEBI" id="CHEBI:140658"/>
        <dbReference type="EC" id="2.5.1.145"/>
    </reaction>
</comment>
<proteinExistence type="inferred from homology"/>
<comment type="function">
    <text evidence="7">Catalyzes the transfer of the diacylglyceryl group from phosphatidylglycerol to the sulfhydryl group of the N-terminal cysteine of a prolipoprotein, the first step in the formation of mature lipoproteins.</text>
</comment>
<dbReference type="Pfam" id="PF01790">
    <property type="entry name" value="LGT"/>
    <property type="match status" value="1"/>
</dbReference>
<keyword evidence="4 7" id="KW-0812">Transmembrane</keyword>
<keyword evidence="3 7" id="KW-0808">Transferase</keyword>
<comment type="similarity">
    <text evidence="1 7">Belongs to the Lgt family.</text>
</comment>
<gene>
    <name evidence="7 8" type="primary">lgt</name>
    <name evidence="8" type="ORF">ACFPN9_01270</name>
</gene>
<keyword evidence="9" id="KW-1185">Reference proteome</keyword>
<dbReference type="GO" id="GO:0008961">
    <property type="term" value="F:phosphatidylglycerol-prolipoprotein diacylglyceryl transferase activity"/>
    <property type="evidence" value="ECO:0007669"/>
    <property type="project" value="UniProtKB-EC"/>
</dbReference>
<feature type="transmembrane region" description="Helical" evidence="7">
    <location>
        <begin position="97"/>
        <end position="122"/>
    </location>
</feature>
<dbReference type="Proteomes" id="UP001596060">
    <property type="component" value="Unassembled WGS sequence"/>
</dbReference>
<reference evidence="9" key="1">
    <citation type="journal article" date="2019" name="Int. J. Syst. Evol. Microbiol.">
        <title>The Global Catalogue of Microorganisms (GCM) 10K type strain sequencing project: providing services to taxonomists for standard genome sequencing and annotation.</title>
        <authorList>
            <consortium name="The Broad Institute Genomics Platform"/>
            <consortium name="The Broad Institute Genome Sequencing Center for Infectious Disease"/>
            <person name="Wu L."/>
            <person name="Ma J."/>
        </authorList>
    </citation>
    <scope>NUCLEOTIDE SEQUENCE [LARGE SCALE GENOMIC DNA]</scope>
    <source>
        <strain evidence="9">CCUG 43117</strain>
    </source>
</reference>
<name>A0ABW0NX57_9HYPH</name>
<protein>
    <recommendedName>
        <fullName evidence="7">Phosphatidylglycerol--prolipoprotein diacylglyceryl transferase</fullName>
        <ecNumber evidence="7">2.5.1.145</ecNumber>
    </recommendedName>
</protein>
<comment type="caution">
    <text evidence="8">The sequence shown here is derived from an EMBL/GenBank/DDBJ whole genome shotgun (WGS) entry which is preliminary data.</text>
</comment>
<evidence type="ECO:0000256" key="5">
    <source>
        <dbReference type="ARBA" id="ARBA00022989"/>
    </source>
</evidence>
<keyword evidence="6 7" id="KW-0472">Membrane</keyword>
<evidence type="ECO:0000256" key="4">
    <source>
        <dbReference type="ARBA" id="ARBA00022692"/>
    </source>
</evidence>
<feature type="transmembrane region" description="Helical" evidence="7">
    <location>
        <begin position="129"/>
        <end position="150"/>
    </location>
</feature>
<dbReference type="EMBL" id="JBHSLU010000004">
    <property type="protein sequence ID" value="MFC5503882.1"/>
    <property type="molecule type" value="Genomic_DNA"/>
</dbReference>
<dbReference type="RefSeq" id="WP_197426702.1">
    <property type="nucleotide sequence ID" value="NZ_JBHSLU010000004.1"/>
</dbReference>
<dbReference type="EC" id="2.5.1.145" evidence="7"/>
<comment type="pathway">
    <text evidence="7">Protein modification; lipoprotein biosynthesis (diacylglyceryl transfer).</text>
</comment>
<organism evidence="8 9">
    <name type="scientific">Bosea massiliensis</name>
    <dbReference type="NCBI Taxonomy" id="151419"/>
    <lineage>
        <taxon>Bacteria</taxon>
        <taxon>Pseudomonadati</taxon>
        <taxon>Pseudomonadota</taxon>
        <taxon>Alphaproteobacteria</taxon>
        <taxon>Hyphomicrobiales</taxon>
        <taxon>Boseaceae</taxon>
        <taxon>Bosea</taxon>
    </lineage>
</organism>
<comment type="subcellular location">
    <subcellularLocation>
        <location evidence="7">Cell membrane</location>
        <topology evidence="7">Multi-pass membrane protein</topology>
    </subcellularLocation>
</comment>
<dbReference type="PROSITE" id="PS01311">
    <property type="entry name" value="LGT"/>
    <property type="match status" value="1"/>
</dbReference>
<dbReference type="HAMAP" id="MF_01147">
    <property type="entry name" value="Lgt"/>
    <property type="match status" value="1"/>
</dbReference>
<feature type="transmembrane region" description="Helical" evidence="7">
    <location>
        <begin position="62"/>
        <end position="85"/>
    </location>
</feature>
<evidence type="ECO:0000256" key="6">
    <source>
        <dbReference type="ARBA" id="ARBA00023136"/>
    </source>
</evidence>
<sequence>MPTFAIAFPVIDPVALQLGPISVKWYGLAYVVGLLGGWWYARRLVSSEPLWAGRARPKADELDDMLLFVALGVVLGGRLGFVLFYDLARYLARPQDILAIWQGGMSFHGGLIGATLGLWLFARRRGYPALAVFDIAAAVVPIGLFLGRIANFINAELWGRPAPDVPWAMVFPGGGPLPRHPSQLYEAFSEGLLLFILLALLVRAGGLKRPGLVAGVFGMGYAVARIVCEFFREPDPQLGFLFGTSVDALSGGITMGMLLSLPLFAAGLVLVLRARRGAA</sequence>
<keyword evidence="5 7" id="KW-1133">Transmembrane helix</keyword>
<feature type="transmembrane region" description="Helical" evidence="7">
    <location>
        <begin position="212"/>
        <end position="232"/>
    </location>
</feature>
<dbReference type="PANTHER" id="PTHR30589:SF0">
    <property type="entry name" value="PHOSPHATIDYLGLYCEROL--PROLIPOPROTEIN DIACYLGLYCERYL TRANSFERASE"/>
    <property type="match status" value="1"/>
</dbReference>
<feature type="transmembrane region" description="Helical" evidence="7">
    <location>
        <begin position="252"/>
        <end position="272"/>
    </location>
</feature>
<evidence type="ECO:0000256" key="7">
    <source>
        <dbReference type="HAMAP-Rule" id="MF_01147"/>
    </source>
</evidence>
<dbReference type="PANTHER" id="PTHR30589">
    <property type="entry name" value="PROLIPOPROTEIN DIACYLGLYCERYL TRANSFERASE"/>
    <property type="match status" value="1"/>
</dbReference>
<dbReference type="InterPro" id="IPR001640">
    <property type="entry name" value="Lgt"/>
</dbReference>
<keyword evidence="2 7" id="KW-1003">Cell membrane</keyword>
<feature type="transmembrane region" description="Helical" evidence="7">
    <location>
        <begin position="23"/>
        <end position="41"/>
    </location>
</feature>
<accession>A0ABW0NX57</accession>
<dbReference type="NCBIfam" id="TIGR00544">
    <property type="entry name" value="lgt"/>
    <property type="match status" value="1"/>
</dbReference>
<evidence type="ECO:0000256" key="3">
    <source>
        <dbReference type="ARBA" id="ARBA00022679"/>
    </source>
</evidence>
<feature type="binding site" evidence="7">
    <location>
        <position position="148"/>
    </location>
    <ligand>
        <name>a 1,2-diacyl-sn-glycero-3-phospho-(1'-sn-glycerol)</name>
        <dbReference type="ChEBI" id="CHEBI:64716"/>
    </ligand>
</feature>
<evidence type="ECO:0000313" key="8">
    <source>
        <dbReference type="EMBL" id="MFC5503882.1"/>
    </source>
</evidence>
<evidence type="ECO:0000256" key="2">
    <source>
        <dbReference type="ARBA" id="ARBA00022475"/>
    </source>
</evidence>